<comment type="similarity">
    <text evidence="1">Belongs to the avfA family.</text>
</comment>
<keyword evidence="4" id="KW-1185">Reference proteome</keyword>
<evidence type="ECO:0000313" key="3">
    <source>
        <dbReference type="EMBL" id="PFH54741.1"/>
    </source>
</evidence>
<dbReference type="GO" id="GO:0042602">
    <property type="term" value="F:riboflavin reductase (NADPH) activity"/>
    <property type="evidence" value="ECO:0007669"/>
    <property type="project" value="TreeGrafter"/>
</dbReference>
<dbReference type="EMBL" id="KZ301969">
    <property type="protein sequence ID" value="PFH54741.1"/>
    <property type="molecule type" value="Genomic_DNA"/>
</dbReference>
<reference evidence="3 4" key="1">
    <citation type="submission" date="2014-02" db="EMBL/GenBank/DDBJ databases">
        <title>Transposable element dynamics among asymbiotic and ectomycorrhizal Amanita fungi.</title>
        <authorList>
            <consortium name="DOE Joint Genome Institute"/>
            <person name="Hess J."/>
            <person name="Skrede I."/>
            <person name="Wolfe B."/>
            <person name="LaButti K."/>
            <person name="Ohm R.A."/>
            <person name="Grigoriev I.V."/>
            <person name="Pringle A."/>
        </authorList>
    </citation>
    <scope>NUCLEOTIDE SEQUENCE [LARGE SCALE GENOMIC DNA]</scope>
    <source>
        <strain evidence="3 4">SKay4041</strain>
    </source>
</reference>
<dbReference type="STRING" id="703135.A0A2A9P0T0"/>
<dbReference type="Gene3D" id="3.40.50.720">
    <property type="entry name" value="NAD(P)-binding Rossmann-like Domain"/>
    <property type="match status" value="1"/>
</dbReference>
<evidence type="ECO:0000259" key="2">
    <source>
        <dbReference type="Pfam" id="PF13460"/>
    </source>
</evidence>
<dbReference type="GO" id="GO:0004074">
    <property type="term" value="F:biliverdin reductase [NAD(P)H] activity"/>
    <property type="evidence" value="ECO:0007669"/>
    <property type="project" value="TreeGrafter"/>
</dbReference>
<sequence length="219" mass="23233">MRLIVFGATGPTGICLVRKCLTALPSATIVLYVRSPGKLPHDIAVNPAVIVIEGLLDNVDAMSNAIKNANIVLSALGPTGPIYPSNTPLAGAYTRIIDLMHQHNIRRLICLGATSIKDSNDKHSVTFSLLINGVAIFAKNAYNDMVAIGDTIRSMGGDLDWTIARVPLLTNSKTSDIVAGYVGDGKTGAFLSREGFATFVLGEIEGKEWIQKAPLVSST</sequence>
<protein>
    <recommendedName>
        <fullName evidence="2">NAD(P)-binding domain-containing protein</fullName>
    </recommendedName>
</protein>
<evidence type="ECO:0000313" key="4">
    <source>
        <dbReference type="Proteomes" id="UP000242287"/>
    </source>
</evidence>
<proteinExistence type="inferred from homology"/>
<gene>
    <name evidence="3" type="ORF">AMATHDRAFT_134061</name>
</gene>
<dbReference type="InterPro" id="IPR016040">
    <property type="entry name" value="NAD(P)-bd_dom"/>
</dbReference>
<feature type="domain" description="NAD(P)-binding" evidence="2">
    <location>
        <begin position="7"/>
        <end position="202"/>
    </location>
</feature>
<evidence type="ECO:0000256" key="1">
    <source>
        <dbReference type="ARBA" id="ARBA00038376"/>
    </source>
</evidence>
<dbReference type="PANTHER" id="PTHR43355">
    <property type="entry name" value="FLAVIN REDUCTASE (NADPH)"/>
    <property type="match status" value="1"/>
</dbReference>
<dbReference type="Pfam" id="PF13460">
    <property type="entry name" value="NAD_binding_10"/>
    <property type="match status" value="1"/>
</dbReference>
<name>A0A2A9P0T0_9AGAR</name>
<dbReference type="Proteomes" id="UP000242287">
    <property type="component" value="Unassembled WGS sequence"/>
</dbReference>
<accession>A0A2A9P0T0</accession>
<dbReference type="PANTHER" id="PTHR43355:SF2">
    <property type="entry name" value="FLAVIN REDUCTASE (NADPH)"/>
    <property type="match status" value="1"/>
</dbReference>
<dbReference type="OrthoDB" id="10254221at2759"/>
<dbReference type="SUPFAM" id="SSF51735">
    <property type="entry name" value="NAD(P)-binding Rossmann-fold domains"/>
    <property type="match status" value="1"/>
</dbReference>
<dbReference type="InterPro" id="IPR051606">
    <property type="entry name" value="Polyketide_Oxido-like"/>
</dbReference>
<dbReference type="AlphaFoldDB" id="A0A2A9P0T0"/>
<organism evidence="3 4">
    <name type="scientific">Amanita thiersii Skay4041</name>
    <dbReference type="NCBI Taxonomy" id="703135"/>
    <lineage>
        <taxon>Eukaryota</taxon>
        <taxon>Fungi</taxon>
        <taxon>Dikarya</taxon>
        <taxon>Basidiomycota</taxon>
        <taxon>Agaricomycotina</taxon>
        <taxon>Agaricomycetes</taxon>
        <taxon>Agaricomycetidae</taxon>
        <taxon>Agaricales</taxon>
        <taxon>Pluteineae</taxon>
        <taxon>Amanitaceae</taxon>
        <taxon>Amanita</taxon>
    </lineage>
</organism>
<dbReference type="InterPro" id="IPR036291">
    <property type="entry name" value="NAD(P)-bd_dom_sf"/>
</dbReference>